<dbReference type="GO" id="GO:0003755">
    <property type="term" value="F:peptidyl-prolyl cis-trans isomerase activity"/>
    <property type="evidence" value="ECO:0007669"/>
    <property type="project" value="UniProtKB-EC"/>
</dbReference>
<reference evidence="12" key="1">
    <citation type="journal article" date="2019" name="Int. J. Syst. Evol. Microbiol.">
        <title>The Global Catalogue of Microorganisms (GCM) 10K type strain sequencing project: providing services to taxonomists for standard genome sequencing and annotation.</title>
        <authorList>
            <consortium name="The Broad Institute Genomics Platform"/>
            <consortium name="The Broad Institute Genome Sequencing Center for Infectious Disease"/>
            <person name="Wu L."/>
            <person name="Ma J."/>
        </authorList>
    </citation>
    <scope>NUCLEOTIDE SEQUENCE [LARGE SCALE GENOMIC DNA]</scope>
    <source>
        <strain evidence="12">CECT 8472</strain>
    </source>
</reference>
<dbReference type="Proteomes" id="UP001595799">
    <property type="component" value="Unassembled WGS sequence"/>
</dbReference>
<evidence type="ECO:0000259" key="10">
    <source>
        <dbReference type="PROSITE" id="PS50198"/>
    </source>
</evidence>
<dbReference type="EMBL" id="JBHSCW010000007">
    <property type="protein sequence ID" value="MFC4352312.1"/>
    <property type="molecule type" value="Genomic_DNA"/>
</dbReference>
<evidence type="ECO:0000256" key="8">
    <source>
        <dbReference type="PROSITE-ProRule" id="PRU00278"/>
    </source>
</evidence>
<evidence type="ECO:0000256" key="9">
    <source>
        <dbReference type="SAM" id="MobiDB-lite"/>
    </source>
</evidence>
<comment type="caution">
    <text evidence="11">The sequence shown here is derived from an EMBL/GenBank/DDBJ whole genome shotgun (WGS) entry which is preliminary data.</text>
</comment>
<dbReference type="RefSeq" id="WP_382422662.1">
    <property type="nucleotide sequence ID" value="NZ_JBHSCW010000007.1"/>
</dbReference>
<dbReference type="InterPro" id="IPR050245">
    <property type="entry name" value="PrsA_foldase"/>
</dbReference>
<dbReference type="EC" id="5.2.1.8" evidence="3"/>
<dbReference type="PANTHER" id="PTHR47245:SF2">
    <property type="entry name" value="PEPTIDYL-PROLYL CIS-TRANS ISOMERASE HP_0175-RELATED"/>
    <property type="match status" value="1"/>
</dbReference>
<dbReference type="InterPro" id="IPR046357">
    <property type="entry name" value="PPIase_dom_sf"/>
</dbReference>
<comment type="catalytic activity">
    <reaction evidence="1">
        <text>[protein]-peptidylproline (omega=180) = [protein]-peptidylproline (omega=0)</text>
        <dbReference type="Rhea" id="RHEA:16237"/>
        <dbReference type="Rhea" id="RHEA-COMP:10747"/>
        <dbReference type="Rhea" id="RHEA-COMP:10748"/>
        <dbReference type="ChEBI" id="CHEBI:83833"/>
        <dbReference type="ChEBI" id="CHEBI:83834"/>
        <dbReference type="EC" id="5.2.1.8"/>
    </reaction>
</comment>
<gene>
    <name evidence="11" type="ORF">ACFOW6_12255</name>
</gene>
<feature type="region of interest" description="Disordered" evidence="9">
    <location>
        <begin position="23"/>
        <end position="44"/>
    </location>
</feature>
<dbReference type="Gene3D" id="3.10.50.40">
    <property type="match status" value="1"/>
</dbReference>
<dbReference type="InterPro" id="IPR027304">
    <property type="entry name" value="Trigger_fact/SurA_dom_sf"/>
</dbReference>
<evidence type="ECO:0000256" key="4">
    <source>
        <dbReference type="ARBA" id="ARBA00018370"/>
    </source>
</evidence>
<dbReference type="InterPro" id="IPR000297">
    <property type="entry name" value="PPIase_PpiC"/>
</dbReference>
<evidence type="ECO:0000256" key="2">
    <source>
        <dbReference type="ARBA" id="ARBA00007656"/>
    </source>
</evidence>
<dbReference type="Pfam" id="PF13616">
    <property type="entry name" value="Rotamase_3"/>
    <property type="match status" value="1"/>
</dbReference>
<dbReference type="SUPFAM" id="SSF54534">
    <property type="entry name" value="FKBP-like"/>
    <property type="match status" value="1"/>
</dbReference>
<evidence type="ECO:0000256" key="3">
    <source>
        <dbReference type="ARBA" id="ARBA00013194"/>
    </source>
</evidence>
<dbReference type="PANTHER" id="PTHR47245">
    <property type="entry name" value="PEPTIDYLPROLYL ISOMERASE"/>
    <property type="match status" value="1"/>
</dbReference>
<feature type="domain" description="PpiC" evidence="10">
    <location>
        <begin position="152"/>
        <end position="241"/>
    </location>
</feature>
<evidence type="ECO:0000256" key="6">
    <source>
        <dbReference type="ARBA" id="ARBA00030642"/>
    </source>
</evidence>
<proteinExistence type="inferred from homology"/>
<evidence type="ECO:0000313" key="11">
    <source>
        <dbReference type="EMBL" id="MFC4352312.1"/>
    </source>
</evidence>
<accession>A0ABV8ULZ6</accession>
<name>A0ABV8ULZ6_9PROT</name>
<dbReference type="PROSITE" id="PS50198">
    <property type="entry name" value="PPIC_PPIASE_2"/>
    <property type="match status" value="1"/>
</dbReference>
<comment type="similarity">
    <text evidence="2">Belongs to the PpiC/parvulin rotamase family.</text>
</comment>
<sequence>MLTLAALLSAGTALMPGGVSQLQAQDETNAQDSQADGETTGYDPDRVLATVNGENIRMADVIATAQELPQQYQSQLSRLFPALVERLVDFKLLEEAGREKGLADNEQVRRAVERAESEAIGQVYLQQAMDDAATDERLQEAYEQYKADFEPKKEVRARHILVEEKAKAEELIDELGDGADFAALADEHSMDEGTEGGDLGYFTQDRMVEPFANAAFDMEPGSYSEEPVETEFGWHVIKVEDSRMTEPPEMEEVRGELEQQIASESIEEILADLRADADIEMMGAAPQQVPEEALEEESLPDTGESTQ</sequence>
<keyword evidence="12" id="KW-1185">Reference proteome</keyword>
<evidence type="ECO:0000313" key="12">
    <source>
        <dbReference type="Proteomes" id="UP001595799"/>
    </source>
</evidence>
<evidence type="ECO:0000256" key="7">
    <source>
        <dbReference type="ARBA" id="ARBA00031484"/>
    </source>
</evidence>
<organism evidence="11 12">
    <name type="scientific">Fodinicurvata halophila</name>
    <dbReference type="NCBI Taxonomy" id="1419723"/>
    <lineage>
        <taxon>Bacteria</taxon>
        <taxon>Pseudomonadati</taxon>
        <taxon>Pseudomonadota</taxon>
        <taxon>Alphaproteobacteria</taxon>
        <taxon>Rhodospirillales</taxon>
        <taxon>Rhodovibrionaceae</taxon>
        <taxon>Fodinicurvata</taxon>
    </lineage>
</organism>
<feature type="compositionally biased region" description="Polar residues" evidence="9">
    <location>
        <begin position="23"/>
        <end position="37"/>
    </location>
</feature>
<keyword evidence="8 11" id="KW-0413">Isomerase</keyword>
<evidence type="ECO:0000256" key="1">
    <source>
        <dbReference type="ARBA" id="ARBA00000971"/>
    </source>
</evidence>
<keyword evidence="5 8" id="KW-0697">Rotamase</keyword>
<protein>
    <recommendedName>
        <fullName evidence="4">Parvulin-like PPIase</fullName>
        <ecNumber evidence="3">5.2.1.8</ecNumber>
    </recommendedName>
    <alternativeName>
        <fullName evidence="6">Peptidyl-prolyl cis-trans isomerase plp</fullName>
    </alternativeName>
    <alternativeName>
        <fullName evidence="7">Rotamase plp</fullName>
    </alternativeName>
</protein>
<evidence type="ECO:0000256" key="5">
    <source>
        <dbReference type="ARBA" id="ARBA00023110"/>
    </source>
</evidence>
<feature type="region of interest" description="Disordered" evidence="9">
    <location>
        <begin position="285"/>
        <end position="307"/>
    </location>
</feature>
<dbReference type="SUPFAM" id="SSF109998">
    <property type="entry name" value="Triger factor/SurA peptide-binding domain-like"/>
    <property type="match status" value="1"/>
</dbReference>